<organism evidence="2 3">
    <name type="scientific">Desulfosarcina alkanivorans</name>
    <dbReference type="NCBI Taxonomy" id="571177"/>
    <lineage>
        <taxon>Bacteria</taxon>
        <taxon>Pseudomonadati</taxon>
        <taxon>Thermodesulfobacteriota</taxon>
        <taxon>Desulfobacteria</taxon>
        <taxon>Desulfobacterales</taxon>
        <taxon>Desulfosarcinaceae</taxon>
        <taxon>Desulfosarcina</taxon>
    </lineage>
</organism>
<dbReference type="Pfam" id="PF03783">
    <property type="entry name" value="CsgG"/>
    <property type="match status" value="1"/>
</dbReference>
<evidence type="ECO:0000313" key="2">
    <source>
        <dbReference type="EMBL" id="BBO70890.1"/>
    </source>
</evidence>
<evidence type="ECO:0000256" key="1">
    <source>
        <dbReference type="SAM" id="SignalP"/>
    </source>
</evidence>
<feature type="signal peptide" evidence="1">
    <location>
        <begin position="1"/>
        <end position="22"/>
    </location>
</feature>
<dbReference type="Proteomes" id="UP000427906">
    <property type="component" value="Chromosome"/>
</dbReference>
<keyword evidence="1" id="KW-0732">Signal</keyword>
<dbReference type="GO" id="GO:0030288">
    <property type="term" value="C:outer membrane-bounded periplasmic space"/>
    <property type="evidence" value="ECO:0007669"/>
    <property type="project" value="InterPro"/>
</dbReference>
<dbReference type="KEGG" id="dalk:DSCA_48200"/>
<dbReference type="EMBL" id="AP021874">
    <property type="protein sequence ID" value="BBO70890.1"/>
    <property type="molecule type" value="Genomic_DNA"/>
</dbReference>
<proteinExistence type="predicted"/>
<dbReference type="AlphaFoldDB" id="A0A5K7YR99"/>
<protein>
    <submittedName>
        <fullName evidence="2">Uncharacterized protein</fullName>
    </submittedName>
</protein>
<dbReference type="InterPro" id="IPR005534">
    <property type="entry name" value="Curli_assmbl/transp-comp_CsgG"/>
</dbReference>
<evidence type="ECO:0000313" key="3">
    <source>
        <dbReference type="Proteomes" id="UP000427906"/>
    </source>
</evidence>
<reference evidence="2 3" key="1">
    <citation type="submission" date="2019-11" db="EMBL/GenBank/DDBJ databases">
        <title>Comparative genomics of hydrocarbon-degrading Desulfosarcina strains.</title>
        <authorList>
            <person name="Watanabe M."/>
            <person name="Kojima H."/>
            <person name="Fukui M."/>
        </authorList>
    </citation>
    <scope>NUCLEOTIDE SEQUENCE [LARGE SCALE GENOMIC DNA]</scope>
    <source>
        <strain evidence="2 3">PL12</strain>
    </source>
</reference>
<keyword evidence="3" id="KW-1185">Reference proteome</keyword>
<name>A0A5K7YR99_9BACT</name>
<gene>
    <name evidence="2" type="ORF">DSCA_48200</name>
</gene>
<feature type="chain" id="PRO_5024358078" evidence="1">
    <location>
        <begin position="23"/>
        <end position="166"/>
    </location>
</feature>
<sequence>MVTGTWGLLLLLGALATGCATAPVPAPAGPPALAVWTLEDLSLPGTTGVDLAELMTARVMETVEASKGYALVEREQLLAILQELNLGSGSLAEDATGLRVGRMLGARMMLFGAYQVVASQVRVDLRLVEVETGRLVRASQKTVPAGNLSAWLRAAEAATRDLLSPS</sequence>
<accession>A0A5K7YR99</accession>
<dbReference type="Gene3D" id="3.40.50.10610">
    <property type="entry name" value="ABC-type transport auxiliary lipoprotein component"/>
    <property type="match status" value="1"/>
</dbReference>